<keyword evidence="3" id="KW-1185">Reference proteome</keyword>
<gene>
    <name evidence="2" type="ORF">L227DRAFT_502152</name>
</gene>
<feature type="non-terminal residue" evidence="2">
    <location>
        <position position="1"/>
    </location>
</feature>
<feature type="region of interest" description="Disordered" evidence="1">
    <location>
        <begin position="95"/>
        <end position="123"/>
    </location>
</feature>
<reference evidence="2" key="1">
    <citation type="journal article" date="2018" name="Genome Biol. Evol.">
        <title>Genomics and development of Lentinus tigrinus, a white-rot wood-decaying mushroom with dimorphic fruiting bodies.</title>
        <authorList>
            <person name="Wu B."/>
            <person name="Xu Z."/>
            <person name="Knudson A."/>
            <person name="Carlson A."/>
            <person name="Chen N."/>
            <person name="Kovaka S."/>
            <person name="LaButti K."/>
            <person name="Lipzen A."/>
            <person name="Pennachio C."/>
            <person name="Riley R."/>
            <person name="Schakwitz W."/>
            <person name="Umezawa K."/>
            <person name="Ohm R.A."/>
            <person name="Grigoriev I.V."/>
            <person name="Nagy L.G."/>
            <person name="Gibbons J."/>
            <person name="Hibbett D."/>
        </authorList>
    </citation>
    <scope>NUCLEOTIDE SEQUENCE [LARGE SCALE GENOMIC DNA]</scope>
    <source>
        <strain evidence="2">ALCF2SS1-6</strain>
    </source>
</reference>
<dbReference type="STRING" id="1328759.A0A5C2SBC5"/>
<proteinExistence type="predicted"/>
<organism evidence="2 3">
    <name type="scientific">Lentinus tigrinus ALCF2SS1-6</name>
    <dbReference type="NCBI Taxonomy" id="1328759"/>
    <lineage>
        <taxon>Eukaryota</taxon>
        <taxon>Fungi</taxon>
        <taxon>Dikarya</taxon>
        <taxon>Basidiomycota</taxon>
        <taxon>Agaricomycotina</taxon>
        <taxon>Agaricomycetes</taxon>
        <taxon>Polyporales</taxon>
        <taxon>Polyporaceae</taxon>
        <taxon>Lentinus</taxon>
    </lineage>
</organism>
<dbReference type="OrthoDB" id="3257007at2759"/>
<protein>
    <submittedName>
        <fullName evidence="2">Uncharacterized protein</fullName>
    </submittedName>
</protein>
<dbReference type="AlphaFoldDB" id="A0A5C2SBC5"/>
<evidence type="ECO:0000313" key="2">
    <source>
        <dbReference type="EMBL" id="RPD60434.1"/>
    </source>
</evidence>
<dbReference type="Proteomes" id="UP000313359">
    <property type="component" value="Unassembled WGS sequence"/>
</dbReference>
<evidence type="ECO:0000256" key="1">
    <source>
        <dbReference type="SAM" id="MobiDB-lite"/>
    </source>
</evidence>
<accession>A0A5C2SBC5</accession>
<evidence type="ECO:0000313" key="3">
    <source>
        <dbReference type="Proteomes" id="UP000313359"/>
    </source>
</evidence>
<name>A0A5C2SBC5_9APHY</name>
<dbReference type="EMBL" id="ML122266">
    <property type="protein sequence ID" value="RPD60434.1"/>
    <property type="molecule type" value="Genomic_DNA"/>
</dbReference>
<sequence>LGREHKDSPFLKWTIPDPALVRGFDPNEGPCCTAKKFCIDILGTPASTWNTSATKVFVQDFLTVPQHACRNRKKVHAMFRSHFRTLQRHFEKVGLEKSTSDDDGENGGEPATQAATSAKRTPNDLFQRRHAVVTRYRVLRPHIQILERLGINGMSSDEEEEDAPFVRYRIMVKPWRSEAVTKFLRALDALHRRYRKTGGSGSKRGSPPRLRYVSVEESTSKEVPRLPINAYSERWYTEQKGLKLDEIAARPTPYNFDLDESVIQYVLRSISTSLSTMKTNSPSVAGRLRIMVK</sequence>